<dbReference type="Proteomes" id="UP001210231">
    <property type="component" value="Unassembled WGS sequence"/>
</dbReference>
<dbReference type="RefSeq" id="WP_407031686.1">
    <property type="nucleotide sequence ID" value="NZ_JAQGEF010000012.1"/>
</dbReference>
<comment type="caution">
    <text evidence="2">The sequence shown here is derived from an EMBL/GenBank/DDBJ whole genome shotgun (WGS) entry which is preliminary data.</text>
</comment>
<dbReference type="EMBL" id="JAQGEF010000012">
    <property type="protein sequence ID" value="MDA3615360.1"/>
    <property type="molecule type" value="Genomic_DNA"/>
</dbReference>
<keyword evidence="1" id="KW-0472">Membrane</keyword>
<evidence type="ECO:0000256" key="1">
    <source>
        <dbReference type="SAM" id="Phobius"/>
    </source>
</evidence>
<proteinExistence type="predicted"/>
<sequence length="208" mass="24431">MFLIYGTRSARIKKYTDNHSRCESCKNFDLDVEVYRSYYHVYYIPFVPIGEKTAFIRCNHCGEPGQSGTLLQHYEKSARTPFYLFTIPILILMFIATMVYANFNQQKEKVLLVANPLVGDVYGMRKEDNNNVSYFFLRVSGINGDTVIFQHSNLEYGQFVSGFNEEDFFVKDDEFYFLKPALKQMLEKDNINSVYRNYDGYQGFNRIK</sequence>
<name>A0ABT4UKS1_9BACT</name>
<reference evidence="2 3" key="1">
    <citation type="submission" date="2022-12" db="EMBL/GenBank/DDBJ databases">
        <title>Chitinophagaceae gen. sp. nov., a new member of the family Chitinophagaceae, isolated from soil in a chemical factory.</title>
        <authorList>
            <person name="Ke Z."/>
        </authorList>
    </citation>
    <scope>NUCLEOTIDE SEQUENCE [LARGE SCALE GENOMIC DNA]</scope>
    <source>
        <strain evidence="2 3">LY-5</strain>
    </source>
</reference>
<keyword evidence="1" id="KW-1133">Transmembrane helix</keyword>
<gene>
    <name evidence="2" type="ORF">O3P16_11115</name>
</gene>
<evidence type="ECO:0000313" key="3">
    <source>
        <dbReference type="Proteomes" id="UP001210231"/>
    </source>
</evidence>
<keyword evidence="3" id="KW-1185">Reference proteome</keyword>
<protein>
    <recommendedName>
        <fullName evidence="4">Zinc-ribbon domain-containing protein</fullName>
    </recommendedName>
</protein>
<organism evidence="2 3">
    <name type="scientific">Polluticaenibacter yanchengensis</name>
    <dbReference type="NCBI Taxonomy" id="3014562"/>
    <lineage>
        <taxon>Bacteria</taxon>
        <taxon>Pseudomonadati</taxon>
        <taxon>Bacteroidota</taxon>
        <taxon>Chitinophagia</taxon>
        <taxon>Chitinophagales</taxon>
        <taxon>Chitinophagaceae</taxon>
        <taxon>Polluticaenibacter</taxon>
    </lineage>
</organism>
<evidence type="ECO:0008006" key="4">
    <source>
        <dbReference type="Google" id="ProtNLM"/>
    </source>
</evidence>
<keyword evidence="1" id="KW-0812">Transmembrane</keyword>
<evidence type="ECO:0000313" key="2">
    <source>
        <dbReference type="EMBL" id="MDA3615360.1"/>
    </source>
</evidence>
<accession>A0ABT4UKS1</accession>
<feature type="transmembrane region" description="Helical" evidence="1">
    <location>
        <begin position="82"/>
        <end position="103"/>
    </location>
</feature>